<evidence type="ECO:0000256" key="2">
    <source>
        <dbReference type="ARBA" id="ARBA00023043"/>
    </source>
</evidence>
<keyword evidence="2 3" id="KW-0040">ANK repeat</keyword>
<dbReference type="Pfam" id="PF00023">
    <property type="entry name" value="Ank"/>
    <property type="match status" value="1"/>
</dbReference>
<dbReference type="InterPro" id="IPR051165">
    <property type="entry name" value="Multifunctional_ANK_Repeat"/>
</dbReference>
<evidence type="ECO:0000256" key="3">
    <source>
        <dbReference type="PROSITE-ProRule" id="PRU00023"/>
    </source>
</evidence>
<feature type="repeat" description="ANK" evidence="3">
    <location>
        <begin position="249"/>
        <end position="273"/>
    </location>
</feature>
<evidence type="ECO:0000313" key="6">
    <source>
        <dbReference type="EMBL" id="ORY46597.1"/>
    </source>
</evidence>
<dbReference type="PANTHER" id="PTHR24123:SF33">
    <property type="entry name" value="PROTEIN HOS4"/>
    <property type="match status" value="1"/>
</dbReference>
<dbReference type="InterPro" id="IPR036770">
    <property type="entry name" value="Ankyrin_rpt-contain_sf"/>
</dbReference>
<dbReference type="AlphaFoldDB" id="A0A1Y2CI56"/>
<dbReference type="PROSITE" id="PS50088">
    <property type="entry name" value="ANK_REPEAT"/>
    <property type="match status" value="1"/>
</dbReference>
<comment type="caution">
    <text evidence="6">The sequence shown here is derived from an EMBL/GenBank/DDBJ whole genome shotgun (WGS) entry which is preliminary data.</text>
</comment>
<dbReference type="Gene3D" id="1.25.40.20">
    <property type="entry name" value="Ankyrin repeat-containing domain"/>
    <property type="match status" value="2"/>
</dbReference>
<keyword evidence="5" id="KW-1133">Transmembrane helix</keyword>
<dbReference type="Proteomes" id="UP000193642">
    <property type="component" value="Unassembled WGS sequence"/>
</dbReference>
<feature type="coiled-coil region" evidence="4">
    <location>
        <begin position="641"/>
        <end position="670"/>
    </location>
</feature>
<reference evidence="6 7" key="1">
    <citation type="submission" date="2016-07" db="EMBL/GenBank/DDBJ databases">
        <title>Pervasive Adenine N6-methylation of Active Genes in Fungi.</title>
        <authorList>
            <consortium name="DOE Joint Genome Institute"/>
            <person name="Mondo S.J."/>
            <person name="Dannebaum R.O."/>
            <person name="Kuo R.C."/>
            <person name="Labutti K."/>
            <person name="Haridas S."/>
            <person name="Kuo A."/>
            <person name="Salamov A."/>
            <person name="Ahrendt S.R."/>
            <person name="Lipzen A."/>
            <person name="Sullivan W."/>
            <person name="Andreopoulos W.B."/>
            <person name="Clum A."/>
            <person name="Lindquist E."/>
            <person name="Daum C."/>
            <person name="Ramamoorthy G.K."/>
            <person name="Gryganskyi A."/>
            <person name="Culley D."/>
            <person name="Magnuson J.K."/>
            <person name="James T.Y."/>
            <person name="O'Malley M.A."/>
            <person name="Stajich J.E."/>
            <person name="Spatafora J.W."/>
            <person name="Visel A."/>
            <person name="Grigoriev I.V."/>
        </authorList>
    </citation>
    <scope>NUCLEOTIDE SEQUENCE [LARGE SCALE GENOMIC DNA]</scope>
    <source>
        <strain evidence="6 7">JEL800</strain>
    </source>
</reference>
<evidence type="ECO:0000313" key="7">
    <source>
        <dbReference type="Proteomes" id="UP000193642"/>
    </source>
</evidence>
<accession>A0A1Y2CI56</accession>
<dbReference type="SUPFAM" id="SSF48403">
    <property type="entry name" value="Ankyrin repeat"/>
    <property type="match status" value="1"/>
</dbReference>
<keyword evidence="7" id="KW-1185">Reference proteome</keyword>
<sequence length="672" mass="75125">MDRLDHSVILPAVGRPHSSETLFDAPIQHHITINDKLETLKESSKQTKEETVSKHISIMSFPTEIKERIFILASNGRLAYANKEFNIISSSNLVRALWLIEKYGPDNALARCWRWRFLRKLPITDCSPGSKAKSGIWTIQIPNSEAKTALRLRKARRKPCSCQKIAALAEGMAVEDESTYSKLSRRFCYVFQSRVLADTEAVIQREQTTRNQGKPEMFASSCEIEQTQILMVLQLLDFGASIGAGCEMALRVAARWGHLNLVSILLQRGADPNTVVFLEKYPGVKWRNKGKVGGGVPGDRSFVVEPPLPLAHINLQNQILADAGLIPQPPTVHTPPTVQQEISVGPINLNSQAKKRFNRRHHQISLLLQAVQANNFKIVKLLLGDRRTTRSLNTIKDKTIIAALKESFELEHLEMCKLLVEKGHVHSTVDILQNLVSKAGMWRLLFGIRNKMTPAICYAIETLSDADFNHISPSLIRSAAEIGSVDFMKSCIARGGEVDVWNGHALHASVYNGNLEITALLLSPEVHASTENFGSRQRAFCIGLMIIEGFALIMFTLLIVLWVMALISYLQQPRLTQGGVGSAGPSQNGTANPFWFSDSHSTTSQDITLGELSGMAVPSSLALLVMYRLVPLHKMCLAFYKVCAEDRRRRRELQLRREEEERRQQEMLEAGV</sequence>
<proteinExistence type="predicted"/>
<dbReference type="OrthoDB" id="194358at2759"/>
<keyword evidence="1" id="KW-0677">Repeat</keyword>
<keyword evidence="4" id="KW-0175">Coiled coil</keyword>
<keyword evidence="5" id="KW-0812">Transmembrane</keyword>
<name>A0A1Y2CI56_9FUNG</name>
<evidence type="ECO:0000256" key="5">
    <source>
        <dbReference type="SAM" id="Phobius"/>
    </source>
</evidence>
<dbReference type="PROSITE" id="PS50297">
    <property type="entry name" value="ANK_REP_REGION"/>
    <property type="match status" value="1"/>
</dbReference>
<dbReference type="InterPro" id="IPR002110">
    <property type="entry name" value="Ankyrin_rpt"/>
</dbReference>
<evidence type="ECO:0000256" key="4">
    <source>
        <dbReference type="SAM" id="Coils"/>
    </source>
</evidence>
<dbReference type="PANTHER" id="PTHR24123">
    <property type="entry name" value="ANKYRIN REPEAT-CONTAINING"/>
    <property type="match status" value="1"/>
</dbReference>
<evidence type="ECO:0000256" key="1">
    <source>
        <dbReference type="ARBA" id="ARBA00022737"/>
    </source>
</evidence>
<feature type="transmembrane region" description="Helical" evidence="5">
    <location>
        <begin position="542"/>
        <end position="567"/>
    </location>
</feature>
<organism evidence="6 7">
    <name type="scientific">Rhizoclosmatium globosum</name>
    <dbReference type="NCBI Taxonomy" id="329046"/>
    <lineage>
        <taxon>Eukaryota</taxon>
        <taxon>Fungi</taxon>
        <taxon>Fungi incertae sedis</taxon>
        <taxon>Chytridiomycota</taxon>
        <taxon>Chytridiomycota incertae sedis</taxon>
        <taxon>Chytridiomycetes</taxon>
        <taxon>Chytridiales</taxon>
        <taxon>Chytriomycetaceae</taxon>
        <taxon>Rhizoclosmatium</taxon>
    </lineage>
</organism>
<protein>
    <submittedName>
        <fullName evidence="6">Uncharacterized protein</fullName>
    </submittedName>
</protein>
<keyword evidence="5" id="KW-0472">Membrane</keyword>
<dbReference type="EMBL" id="MCGO01000016">
    <property type="protein sequence ID" value="ORY46597.1"/>
    <property type="molecule type" value="Genomic_DNA"/>
</dbReference>
<gene>
    <name evidence="6" type="ORF">BCR33DRAFT_715641</name>
</gene>